<evidence type="ECO:0000313" key="3">
    <source>
        <dbReference type="EMBL" id="JAV94011.1"/>
    </source>
</evidence>
<dbReference type="EMBL" id="VVIM01000007">
    <property type="protein sequence ID" value="KAB0796755.1"/>
    <property type="molecule type" value="Genomic_DNA"/>
</dbReference>
<dbReference type="GO" id="GO:0005739">
    <property type="term" value="C:mitochondrion"/>
    <property type="evidence" value="ECO:0007669"/>
    <property type="project" value="TreeGrafter"/>
</dbReference>
<dbReference type="EMBL" id="GEZM01010525">
    <property type="protein sequence ID" value="JAV94011.1"/>
    <property type="molecule type" value="Transcribed_RNA"/>
</dbReference>
<dbReference type="GO" id="GO:0032981">
    <property type="term" value="P:mitochondrial respiratory chain complex I assembly"/>
    <property type="evidence" value="ECO:0007669"/>
    <property type="project" value="TreeGrafter"/>
</dbReference>
<proteinExistence type="inferred from homology"/>
<dbReference type="Proteomes" id="UP000327044">
    <property type="component" value="Unassembled WGS sequence"/>
</dbReference>
<dbReference type="PANTHER" id="PTHR32470:SF2">
    <property type="entry name" value="NADH DEHYDROGENASE [UBIQUINONE] 1 ALPHA SUBCOMPLEX ASSEMBLY FACTOR 2"/>
    <property type="match status" value="1"/>
</dbReference>
<reference evidence="3" key="1">
    <citation type="journal article" date="2016" name="Sci. Rep.">
        <title>Molecular characterization of firefly nuptial gifts: a multi-omics approach sheds light on postcopulatory sexual selection.</title>
        <authorList>
            <person name="Al-Wathiqui N."/>
            <person name="Fallon T.R."/>
            <person name="South A."/>
            <person name="Weng J.K."/>
            <person name="Lewis S.M."/>
        </authorList>
    </citation>
    <scope>NUCLEOTIDE SEQUENCE</scope>
</reference>
<dbReference type="InterPro" id="IPR052618">
    <property type="entry name" value="ComplexI_NDUFA12"/>
</dbReference>
<keyword evidence="5" id="KW-1185">Reference proteome</keyword>
<reference evidence="4" key="3">
    <citation type="submission" date="2019-08" db="EMBL/GenBank/DDBJ databases">
        <authorList>
            <consortium name="Photinus pyralis genome working group"/>
            <person name="Fallon T.R."/>
            <person name="Sander Lower S.E."/>
            <person name="Weng J.-K."/>
        </authorList>
    </citation>
    <scope>NUCLEOTIDE SEQUENCE</scope>
    <source>
        <strain evidence="4">1611_PpyrPB1</strain>
        <tissue evidence="4">Whole body</tissue>
    </source>
</reference>
<dbReference type="FunCoup" id="A0A1Y1N7Z6">
    <property type="interactions" value="1269"/>
</dbReference>
<dbReference type="InterPro" id="IPR007763">
    <property type="entry name" value="NDUFA12"/>
</dbReference>
<sequence length="143" mass="16792">MSQPPTRSLIANIFRNFINSLKPRQIRGTFMGSDYFGNKYYEIPPNPSIGKRKASRWFVPPNKEDFDQEMTAEWEAWLRFRRTEAPTEEELVRNLSIMEMKKKNALEVEKKAGKPTPLLKGMETFPKREEYEVLPGKPQQKPD</sequence>
<comment type="similarity">
    <text evidence="1">Belongs to the complex I NDUFA12 subunit family.</text>
</comment>
<name>A0A1Y1N7Z6_PHOPY</name>
<dbReference type="PANTHER" id="PTHR32470">
    <property type="entry name" value="ADH DEHYDROGENASE [UBIQUINONE] 1 ALPHA SUBCOMPLEX ASSEMBLY FACTOR 2"/>
    <property type="match status" value="1"/>
</dbReference>
<gene>
    <name evidence="4" type="ORF">PPYR_10816</name>
</gene>
<protein>
    <recommendedName>
        <fullName evidence="6">NADH dehydrogenase [ubiquinone] 1 alpha subcomplex assembly factor 2</fullName>
    </recommendedName>
</protein>
<dbReference type="Pfam" id="PF05071">
    <property type="entry name" value="NDUFA12"/>
    <property type="match status" value="1"/>
</dbReference>
<dbReference type="GO" id="GO:0045271">
    <property type="term" value="C:respiratory chain complex I"/>
    <property type="evidence" value="ECO:0007669"/>
    <property type="project" value="InterPro"/>
</dbReference>
<evidence type="ECO:0000313" key="4">
    <source>
        <dbReference type="EMBL" id="KAB0796755.1"/>
    </source>
</evidence>
<accession>A0A1Y1N7Z6</accession>
<dbReference type="AlphaFoldDB" id="A0A1Y1N7Z6"/>
<evidence type="ECO:0000256" key="2">
    <source>
        <dbReference type="SAM" id="MobiDB-lite"/>
    </source>
</evidence>
<organism evidence="3">
    <name type="scientific">Photinus pyralis</name>
    <name type="common">Common eastern firefly</name>
    <name type="synonym">Lampyris pyralis</name>
    <dbReference type="NCBI Taxonomy" id="7054"/>
    <lineage>
        <taxon>Eukaryota</taxon>
        <taxon>Metazoa</taxon>
        <taxon>Ecdysozoa</taxon>
        <taxon>Arthropoda</taxon>
        <taxon>Hexapoda</taxon>
        <taxon>Insecta</taxon>
        <taxon>Pterygota</taxon>
        <taxon>Neoptera</taxon>
        <taxon>Endopterygota</taxon>
        <taxon>Coleoptera</taxon>
        <taxon>Polyphaga</taxon>
        <taxon>Elateriformia</taxon>
        <taxon>Elateroidea</taxon>
        <taxon>Lampyridae</taxon>
        <taxon>Lampyrinae</taxon>
        <taxon>Photinus</taxon>
    </lineage>
</organism>
<evidence type="ECO:0000256" key="1">
    <source>
        <dbReference type="ARBA" id="ARBA00007355"/>
    </source>
</evidence>
<dbReference type="EMBL" id="GEZM01010526">
    <property type="protein sequence ID" value="JAV94010.1"/>
    <property type="molecule type" value="Transcribed_RNA"/>
</dbReference>
<reference evidence="4 5" key="2">
    <citation type="journal article" date="2018" name="Elife">
        <title>Firefly genomes illuminate parallel origins of bioluminescence in beetles.</title>
        <authorList>
            <person name="Fallon T.R."/>
            <person name="Lower S.E."/>
            <person name="Chang C.H."/>
            <person name="Bessho-Uehara M."/>
            <person name="Martin G.J."/>
            <person name="Bewick A.J."/>
            <person name="Behringer M."/>
            <person name="Debat H.J."/>
            <person name="Wong I."/>
            <person name="Day J.C."/>
            <person name="Suvorov A."/>
            <person name="Silva C.J."/>
            <person name="Stanger-Hall K.F."/>
            <person name="Hall D.W."/>
            <person name="Schmitz R.J."/>
            <person name="Nelson D.R."/>
            <person name="Lewis S.M."/>
            <person name="Shigenobu S."/>
            <person name="Bybee S.M."/>
            <person name="Larracuente A.M."/>
            <person name="Oba Y."/>
            <person name="Weng J.K."/>
        </authorList>
    </citation>
    <scope>NUCLEOTIDE SEQUENCE [LARGE SCALE GENOMIC DNA]</scope>
    <source>
        <strain evidence="4">1611_PpyrPB1</strain>
        <tissue evidence="4">Whole body</tissue>
    </source>
</reference>
<evidence type="ECO:0000313" key="5">
    <source>
        <dbReference type="Proteomes" id="UP000327044"/>
    </source>
</evidence>
<feature type="region of interest" description="Disordered" evidence="2">
    <location>
        <begin position="108"/>
        <end position="143"/>
    </location>
</feature>
<evidence type="ECO:0008006" key="6">
    <source>
        <dbReference type="Google" id="ProtNLM"/>
    </source>
</evidence>
<dbReference type="InParanoid" id="A0A1Y1N7Z6"/>
<dbReference type="OrthoDB" id="10255576at2759"/>